<accession>A0A3Q3A048</accession>
<feature type="compositionally biased region" description="Acidic residues" evidence="1">
    <location>
        <begin position="147"/>
        <end position="158"/>
    </location>
</feature>
<evidence type="ECO:0000256" key="1">
    <source>
        <dbReference type="SAM" id="MobiDB-lite"/>
    </source>
</evidence>
<dbReference type="GO" id="GO:0005938">
    <property type="term" value="C:cell cortex"/>
    <property type="evidence" value="ECO:0007669"/>
    <property type="project" value="Ensembl"/>
</dbReference>
<proteinExistence type="predicted"/>
<dbReference type="Ensembl" id="ENSKMAT00000004172.1">
    <property type="protein sequence ID" value="ENSKMAP00000004094.1"/>
    <property type="gene ID" value="ENSKMAG00000003127.1"/>
</dbReference>
<reference evidence="2" key="1">
    <citation type="submission" date="2025-08" db="UniProtKB">
        <authorList>
            <consortium name="Ensembl"/>
        </authorList>
    </citation>
    <scope>IDENTIFICATION</scope>
</reference>
<reference evidence="2" key="2">
    <citation type="submission" date="2025-09" db="UniProtKB">
        <authorList>
            <consortium name="Ensembl"/>
        </authorList>
    </citation>
    <scope>IDENTIFICATION</scope>
</reference>
<feature type="compositionally biased region" description="Polar residues" evidence="1">
    <location>
        <begin position="172"/>
        <end position="186"/>
    </location>
</feature>
<dbReference type="Proteomes" id="UP000264800">
    <property type="component" value="Unplaced"/>
</dbReference>
<feature type="region of interest" description="Disordered" evidence="1">
    <location>
        <begin position="98"/>
        <end position="186"/>
    </location>
</feature>
<protein>
    <submittedName>
        <fullName evidence="2">Oogenesis-related gene</fullName>
    </submittedName>
</protein>
<dbReference type="STRING" id="37003.ENSKMAP00000004094"/>
<dbReference type="GO" id="GO:0003730">
    <property type="term" value="F:mRNA 3'-UTR binding"/>
    <property type="evidence" value="ECO:0007669"/>
    <property type="project" value="Ensembl"/>
</dbReference>
<dbReference type="AlphaFoldDB" id="A0A3Q3A048"/>
<organism evidence="2 3">
    <name type="scientific">Kryptolebias marmoratus</name>
    <name type="common">Mangrove killifish</name>
    <name type="synonym">Rivulus marmoratus</name>
    <dbReference type="NCBI Taxonomy" id="37003"/>
    <lineage>
        <taxon>Eukaryota</taxon>
        <taxon>Metazoa</taxon>
        <taxon>Chordata</taxon>
        <taxon>Craniata</taxon>
        <taxon>Vertebrata</taxon>
        <taxon>Euteleostomi</taxon>
        <taxon>Actinopterygii</taxon>
        <taxon>Neopterygii</taxon>
        <taxon>Teleostei</taxon>
        <taxon>Neoteleostei</taxon>
        <taxon>Acanthomorphata</taxon>
        <taxon>Ovalentaria</taxon>
        <taxon>Atherinomorphae</taxon>
        <taxon>Cyprinodontiformes</taxon>
        <taxon>Rivulidae</taxon>
        <taxon>Kryptolebias</taxon>
    </lineage>
</organism>
<evidence type="ECO:0000313" key="2">
    <source>
        <dbReference type="Ensembl" id="ENSKMAP00000004094.1"/>
    </source>
</evidence>
<sequence length="238" mass="26210">MVSESSREGGVVATDSVLRSLLRGLFWPFSIVVRAFRGFWGLLGSRKPQERVLPGPTASSPARPSLAARKRLRWVSRLVLLLLPRRVQGALGFPVSSSIGQSLSPEISVSPTKLHGKGSKRKQDDLDVDDSGDEEHPTWVEVLSMELADEGPEEDPDYEPSPVETDSEEYASHNNTESELQVSQEEVTGTVNVISRASITFGELEREKRDGKYSDLLLVTRPHAADGDPSKSFRGEEK</sequence>
<keyword evidence="3" id="KW-1185">Reference proteome</keyword>
<evidence type="ECO:0000313" key="3">
    <source>
        <dbReference type="Proteomes" id="UP000264800"/>
    </source>
</evidence>
<dbReference type="GeneTree" id="ENSGT00390000006809"/>
<name>A0A3Q3A048_KRYMA</name>
<feature type="compositionally biased region" description="Polar residues" evidence="1">
    <location>
        <begin position="98"/>
        <end position="111"/>
    </location>
</feature>